<sequence>MTPDAADLLAGMQRAVGIVAARHRGDLAGVQALTEAFTDDAERAHAFLLLTELALAITSDHTGRELPAIVREIYLRIAALAATD</sequence>
<reference evidence="1 2" key="1">
    <citation type="submission" date="2016-06" db="EMBL/GenBank/DDBJ databases">
        <authorList>
            <person name="Kjaerup R.B."/>
            <person name="Dalgaard T.S."/>
            <person name="Juul-Madsen H.R."/>
        </authorList>
    </citation>
    <scope>NUCLEOTIDE SEQUENCE [LARGE SCALE GENOMIC DNA]</scope>
    <source>
        <strain evidence="1 2">DSM 45626</strain>
    </source>
</reference>
<gene>
    <name evidence="1" type="ORF">GA0070558_14237</name>
</gene>
<name>A0A1C4YE50_9ACTN</name>
<organism evidence="1 2">
    <name type="scientific">Micromonospora haikouensis</name>
    <dbReference type="NCBI Taxonomy" id="686309"/>
    <lineage>
        <taxon>Bacteria</taxon>
        <taxon>Bacillati</taxon>
        <taxon>Actinomycetota</taxon>
        <taxon>Actinomycetes</taxon>
        <taxon>Micromonosporales</taxon>
        <taxon>Micromonosporaceae</taxon>
        <taxon>Micromonospora</taxon>
    </lineage>
</organism>
<dbReference type="Proteomes" id="UP000199375">
    <property type="component" value="Unassembled WGS sequence"/>
</dbReference>
<accession>A0A1C4YE50</accession>
<proteinExistence type="predicted"/>
<evidence type="ECO:0008006" key="3">
    <source>
        <dbReference type="Google" id="ProtNLM"/>
    </source>
</evidence>
<protein>
    <recommendedName>
        <fullName evidence="3">Superoxide dismutase</fullName>
    </recommendedName>
</protein>
<dbReference type="EMBL" id="FMCW01000042">
    <property type="protein sequence ID" value="SCF19007.1"/>
    <property type="molecule type" value="Genomic_DNA"/>
</dbReference>
<dbReference type="RefSeq" id="WP_141722363.1">
    <property type="nucleotide sequence ID" value="NZ_FMCW01000042.1"/>
</dbReference>
<evidence type="ECO:0000313" key="1">
    <source>
        <dbReference type="EMBL" id="SCF19007.1"/>
    </source>
</evidence>
<dbReference type="AlphaFoldDB" id="A0A1C4YE50"/>
<evidence type="ECO:0000313" key="2">
    <source>
        <dbReference type="Proteomes" id="UP000199375"/>
    </source>
</evidence>